<name>A0A9P4HPC7_9PEZI</name>
<evidence type="ECO:0000313" key="2">
    <source>
        <dbReference type="EMBL" id="KAF2084457.1"/>
    </source>
</evidence>
<accession>A0A9P4HPC7</accession>
<keyword evidence="3" id="KW-1185">Reference proteome</keyword>
<dbReference type="InterPro" id="IPR053221">
    <property type="entry name" value="Burnettramic_acid_biosynth"/>
</dbReference>
<evidence type="ECO:0000313" key="3">
    <source>
        <dbReference type="Proteomes" id="UP000799776"/>
    </source>
</evidence>
<organism evidence="2 3">
    <name type="scientific">Saccharata proteae CBS 121410</name>
    <dbReference type="NCBI Taxonomy" id="1314787"/>
    <lineage>
        <taxon>Eukaryota</taxon>
        <taxon>Fungi</taxon>
        <taxon>Dikarya</taxon>
        <taxon>Ascomycota</taxon>
        <taxon>Pezizomycotina</taxon>
        <taxon>Dothideomycetes</taxon>
        <taxon>Dothideomycetes incertae sedis</taxon>
        <taxon>Botryosphaeriales</taxon>
        <taxon>Saccharataceae</taxon>
        <taxon>Saccharata</taxon>
    </lineage>
</organism>
<dbReference type="OrthoDB" id="3433125at2759"/>
<dbReference type="PANTHER" id="PTHR38887:SF1">
    <property type="entry name" value="RAS MODIFICATION PROTEIN ERF4"/>
    <property type="match status" value="1"/>
</dbReference>
<protein>
    <submittedName>
        <fullName evidence="2">Uncharacterized protein</fullName>
    </submittedName>
</protein>
<dbReference type="AlphaFoldDB" id="A0A9P4HPC7"/>
<reference evidence="2" key="1">
    <citation type="journal article" date="2020" name="Stud. Mycol.">
        <title>101 Dothideomycetes genomes: a test case for predicting lifestyles and emergence of pathogens.</title>
        <authorList>
            <person name="Haridas S."/>
            <person name="Albert R."/>
            <person name="Binder M."/>
            <person name="Bloem J."/>
            <person name="Labutti K."/>
            <person name="Salamov A."/>
            <person name="Andreopoulos B."/>
            <person name="Baker S."/>
            <person name="Barry K."/>
            <person name="Bills G."/>
            <person name="Bluhm B."/>
            <person name="Cannon C."/>
            <person name="Castanera R."/>
            <person name="Culley D."/>
            <person name="Daum C."/>
            <person name="Ezra D."/>
            <person name="Gonzalez J."/>
            <person name="Henrissat B."/>
            <person name="Kuo A."/>
            <person name="Liang C."/>
            <person name="Lipzen A."/>
            <person name="Lutzoni F."/>
            <person name="Magnuson J."/>
            <person name="Mondo S."/>
            <person name="Nolan M."/>
            <person name="Ohm R."/>
            <person name="Pangilinan J."/>
            <person name="Park H.-J."/>
            <person name="Ramirez L."/>
            <person name="Alfaro M."/>
            <person name="Sun H."/>
            <person name="Tritt A."/>
            <person name="Yoshinaga Y."/>
            <person name="Zwiers L.-H."/>
            <person name="Turgeon B."/>
            <person name="Goodwin S."/>
            <person name="Spatafora J."/>
            <person name="Crous P."/>
            <person name="Grigoriev I."/>
        </authorList>
    </citation>
    <scope>NUCLEOTIDE SEQUENCE</scope>
    <source>
        <strain evidence="2">CBS 121410</strain>
    </source>
</reference>
<feature type="region of interest" description="Disordered" evidence="1">
    <location>
        <begin position="1"/>
        <end position="40"/>
    </location>
</feature>
<dbReference type="EMBL" id="ML978741">
    <property type="protein sequence ID" value="KAF2084457.1"/>
    <property type="molecule type" value="Genomic_DNA"/>
</dbReference>
<comment type="caution">
    <text evidence="2">The sequence shown here is derived from an EMBL/GenBank/DDBJ whole genome shotgun (WGS) entry which is preliminary data.</text>
</comment>
<feature type="compositionally biased region" description="Polar residues" evidence="1">
    <location>
        <begin position="10"/>
        <end position="20"/>
    </location>
</feature>
<dbReference type="Proteomes" id="UP000799776">
    <property type="component" value="Unassembled WGS sequence"/>
</dbReference>
<sequence length="392" mass="43331">MLDGKKDQTVNDSSESQPVTRSLPEDDQEEVSLQEEVHEDELWELDEAQSEIANETPTENHAAAAVKDEDALSRFPMDSSNPSVTGRLSLSVILPQRRPKDRNRGFIRAYAPVLQECGIDQATWINFFDAFNKSTAADPRLNAINLASIGGFFLPAGAGIPVGWAINSMARISLQLDGRYKTAKALEKVNNDFFRPRGFCRVEQVGISRVIAAPSTNKFRSSDAKTQGLPFSAVAPLVFPTLDQLAAMTGADAEQKKQVARHMGFVMSYWDRRATAEFQFRSRYADPSIHASNGSLISFLSGGKLVPGPKSRGLVGGLVSVASQAARGEKQGEEWGEWDRRERERERKRRIGMGEEGWGRRSKKGNRVANRVLFREASSVLYLTLVNLPTAS</sequence>
<gene>
    <name evidence="2" type="ORF">K490DRAFT_68765</name>
</gene>
<feature type="compositionally biased region" description="Acidic residues" evidence="1">
    <location>
        <begin position="25"/>
        <end position="40"/>
    </location>
</feature>
<evidence type="ECO:0000256" key="1">
    <source>
        <dbReference type="SAM" id="MobiDB-lite"/>
    </source>
</evidence>
<dbReference type="PANTHER" id="PTHR38887">
    <property type="entry name" value="CHROMOSOME 21, WHOLE GENOME SHOTGUN SEQUENCE"/>
    <property type="match status" value="1"/>
</dbReference>
<proteinExistence type="predicted"/>